<dbReference type="EMBL" id="LT841358">
    <property type="protein sequence ID" value="SMH71633.1"/>
    <property type="molecule type" value="Genomic_DNA"/>
</dbReference>
<accession>A0A2H1FFU6</accession>
<gene>
    <name evidence="1" type="ORF">NCS_11445</name>
</gene>
<organism evidence="1 2">
    <name type="scientific">Candidatus Nitrosotalea okcheonensis</name>
    <dbReference type="NCBI Taxonomy" id="1903276"/>
    <lineage>
        <taxon>Archaea</taxon>
        <taxon>Nitrososphaerota</taxon>
        <taxon>Nitrososphaeria</taxon>
        <taxon>Nitrosotaleales</taxon>
        <taxon>Nitrosotaleaceae</taxon>
        <taxon>Nitrosotalea</taxon>
    </lineage>
</organism>
<proteinExistence type="predicted"/>
<evidence type="ECO:0000313" key="1">
    <source>
        <dbReference type="EMBL" id="SMH71633.1"/>
    </source>
</evidence>
<name>A0A2H1FFU6_9ARCH</name>
<dbReference type="Proteomes" id="UP000230607">
    <property type="component" value="Chromosome 1"/>
</dbReference>
<keyword evidence="2" id="KW-1185">Reference proteome</keyword>
<evidence type="ECO:0000313" key="2">
    <source>
        <dbReference type="Proteomes" id="UP000230607"/>
    </source>
</evidence>
<dbReference type="AlphaFoldDB" id="A0A2H1FFU6"/>
<protein>
    <submittedName>
        <fullName evidence="1">Uncharacterized protein</fullName>
    </submittedName>
</protein>
<sequence>MGKVRYYGMTLIEMHKNLFLEECSRLTRLIFNCLQKLEKNPIDLDTIEMMVNAADVIRGGAKFLEDVDLELNAKMLIELFKGTQDMRDRKKEHEMMMGVFRGLVNKTHSSIA</sequence>
<reference evidence="2" key="1">
    <citation type="submission" date="2017-03" db="EMBL/GenBank/DDBJ databases">
        <authorList>
            <person name="Herbold C."/>
        </authorList>
    </citation>
    <scope>NUCLEOTIDE SEQUENCE [LARGE SCALE GENOMIC DNA]</scope>
</reference>